<comment type="caution">
    <text evidence="3">The sequence shown here is derived from an EMBL/GenBank/DDBJ whole genome shotgun (WGS) entry which is preliminary data.</text>
</comment>
<dbReference type="CDD" id="cd03316">
    <property type="entry name" value="MR_like"/>
    <property type="match status" value="1"/>
</dbReference>
<dbReference type="InterPro" id="IPR013341">
    <property type="entry name" value="Mandelate_racemase_N_dom"/>
</dbReference>
<feature type="domain" description="Mandelate racemase/muconate lactonizing enzyme C-terminal" evidence="2">
    <location>
        <begin position="159"/>
        <end position="270"/>
    </location>
</feature>
<evidence type="ECO:0000256" key="1">
    <source>
        <dbReference type="ARBA" id="ARBA00023239"/>
    </source>
</evidence>
<reference evidence="4" key="1">
    <citation type="journal article" date="2021" name="Syst. Appl. Microbiol.">
        <title>Roseomonas hellenica sp. nov., isolated from roots of wild-growing Alkanna tinctoria.</title>
        <authorList>
            <person name="Rat A."/>
            <person name="Naranjo H.D."/>
            <person name="Lebbe L."/>
            <person name="Cnockaert M."/>
            <person name="Krigas N."/>
            <person name="Grigoriadou K."/>
            <person name="Maloupa E."/>
            <person name="Willems A."/>
        </authorList>
    </citation>
    <scope>NUCLEOTIDE SEQUENCE [LARGE SCALE GENOMIC DNA]</scope>
    <source>
        <strain evidence="4">LMG 31523</strain>
    </source>
</reference>
<dbReference type="InterPro" id="IPR034593">
    <property type="entry name" value="DgoD-like"/>
</dbReference>
<dbReference type="SUPFAM" id="SSF54826">
    <property type="entry name" value="Enolase N-terminal domain-like"/>
    <property type="match status" value="1"/>
</dbReference>
<proteinExistence type="predicted"/>
<dbReference type="Pfam" id="PF02746">
    <property type="entry name" value="MR_MLE_N"/>
    <property type="match status" value="1"/>
</dbReference>
<dbReference type="SFLD" id="SFLDG00179">
    <property type="entry name" value="mandelate_racemase"/>
    <property type="match status" value="1"/>
</dbReference>
<dbReference type="InterPro" id="IPR029017">
    <property type="entry name" value="Enolase-like_N"/>
</dbReference>
<dbReference type="SFLD" id="SFLDS00001">
    <property type="entry name" value="Enolase"/>
    <property type="match status" value="1"/>
</dbReference>
<dbReference type="Proteomes" id="UP001196870">
    <property type="component" value="Unassembled WGS sequence"/>
</dbReference>
<dbReference type="Gene3D" id="3.30.390.10">
    <property type="entry name" value="Enolase-like, N-terminal domain"/>
    <property type="match status" value="1"/>
</dbReference>
<keyword evidence="1" id="KW-0456">Lyase</keyword>
<gene>
    <name evidence="3" type="ORF">GXW71_14750</name>
</gene>
<protein>
    <submittedName>
        <fullName evidence="3">Mandelate racemase/muconate lactonizing enzyme family protein</fullName>
    </submittedName>
</protein>
<dbReference type="InterPro" id="IPR036849">
    <property type="entry name" value="Enolase-like_C_sf"/>
</dbReference>
<evidence type="ECO:0000259" key="2">
    <source>
        <dbReference type="SMART" id="SM00922"/>
    </source>
</evidence>
<dbReference type="Gene3D" id="3.20.20.120">
    <property type="entry name" value="Enolase-like C-terminal domain"/>
    <property type="match status" value="1"/>
</dbReference>
<dbReference type="EMBL" id="JAAGBB010000016">
    <property type="protein sequence ID" value="MBR0665616.1"/>
    <property type="molecule type" value="Genomic_DNA"/>
</dbReference>
<keyword evidence="4" id="KW-1185">Reference proteome</keyword>
<dbReference type="SMART" id="SM00922">
    <property type="entry name" value="MR_MLE"/>
    <property type="match status" value="1"/>
</dbReference>
<dbReference type="PANTHER" id="PTHR48080">
    <property type="entry name" value="D-GALACTONATE DEHYDRATASE-RELATED"/>
    <property type="match status" value="1"/>
</dbReference>
<organism evidence="3 4">
    <name type="scientific">Plastoroseomonas hellenica</name>
    <dbReference type="NCBI Taxonomy" id="2687306"/>
    <lineage>
        <taxon>Bacteria</taxon>
        <taxon>Pseudomonadati</taxon>
        <taxon>Pseudomonadota</taxon>
        <taxon>Alphaproteobacteria</taxon>
        <taxon>Acetobacterales</taxon>
        <taxon>Acetobacteraceae</taxon>
        <taxon>Plastoroseomonas</taxon>
    </lineage>
</organism>
<dbReference type="InterPro" id="IPR029065">
    <property type="entry name" value="Enolase_C-like"/>
</dbReference>
<dbReference type="Pfam" id="PF13378">
    <property type="entry name" value="MR_MLE_C"/>
    <property type="match status" value="1"/>
</dbReference>
<accession>A0ABS5EZ93</accession>
<name>A0ABS5EZ93_9PROT</name>
<dbReference type="PANTHER" id="PTHR48080:SF2">
    <property type="entry name" value="D-GALACTONATE DEHYDRATASE"/>
    <property type="match status" value="1"/>
</dbReference>
<dbReference type="SUPFAM" id="SSF51604">
    <property type="entry name" value="Enolase C-terminal domain-like"/>
    <property type="match status" value="1"/>
</dbReference>
<sequence>MPKIEKLCTIRIAERPNLLWVEVTTDEGLTGLGEAFRGAQAVEAVIHEQVAPALLGRDARNIEGISRQLLTPYVGFGSSSAEIRAASAVDIALWDLAGQRHGIPVHEALGGLSREKIRAYNTCAGYDYNSRQAGSIAGRRDIGSGDVARGPYDDQIAFTRDAGALAQSLLEEGYAAMKIWPLDPYAAATQGQSISLEDLKRGLEPFEKIRAAVGDRIEVMAELHSLWSLPAAMRICRALEPYGIYWAEDPLNKMDDVASLAELRRGARVPICASETLGGKVAFRDLLVAGATDIVMLDLTWCGGLTEARKIAALAEAWARPVAPHDCTGPVTLVASLHLALHASTAVFQEVVRATLATWYRDLVTVLPKVERGFISAMEGTGLGTALLPQVAKRADAMVRESRQGA</sequence>
<evidence type="ECO:0000313" key="4">
    <source>
        <dbReference type="Proteomes" id="UP001196870"/>
    </source>
</evidence>
<dbReference type="RefSeq" id="WP_211853288.1">
    <property type="nucleotide sequence ID" value="NZ_JAAGBB010000016.1"/>
</dbReference>
<evidence type="ECO:0000313" key="3">
    <source>
        <dbReference type="EMBL" id="MBR0665616.1"/>
    </source>
</evidence>
<dbReference type="InterPro" id="IPR013342">
    <property type="entry name" value="Mandelate_racemase_C"/>
</dbReference>